<dbReference type="Proteomes" id="UP000271162">
    <property type="component" value="Unassembled WGS sequence"/>
</dbReference>
<dbReference type="SUPFAM" id="SSF51011">
    <property type="entry name" value="Glycosyl hydrolase domain"/>
    <property type="match status" value="1"/>
</dbReference>
<dbReference type="InterPro" id="IPR048395">
    <property type="entry name" value="Glyco_hydro_31_C"/>
</dbReference>
<keyword evidence="7" id="KW-0378">Hydrolase</keyword>
<evidence type="ECO:0000256" key="5">
    <source>
        <dbReference type="ARBA" id="ARBA00023180"/>
    </source>
</evidence>
<dbReference type="Gene3D" id="4.10.110.10">
    <property type="entry name" value="Spasmolytic Protein, domain 1"/>
    <property type="match status" value="1"/>
</dbReference>
<evidence type="ECO:0000256" key="7">
    <source>
        <dbReference type="RuleBase" id="RU361185"/>
    </source>
</evidence>
<dbReference type="CDD" id="cd14752">
    <property type="entry name" value="GH31_N"/>
    <property type="match status" value="1"/>
</dbReference>
<dbReference type="Pfam" id="PF01055">
    <property type="entry name" value="Glyco_hydro_31_2nd"/>
    <property type="match status" value="2"/>
</dbReference>
<evidence type="ECO:0000256" key="4">
    <source>
        <dbReference type="ARBA" id="ARBA00023157"/>
    </source>
</evidence>
<dbReference type="PANTHER" id="PTHR22762:SF133">
    <property type="entry name" value="P-TYPE DOMAIN-CONTAINING PROTEIN"/>
    <property type="match status" value="1"/>
</dbReference>
<evidence type="ECO:0000256" key="6">
    <source>
        <dbReference type="PROSITE-ProRule" id="PRU00779"/>
    </source>
</evidence>
<dbReference type="EMBL" id="UYSL01020254">
    <property type="protein sequence ID" value="VDL73687.1"/>
    <property type="molecule type" value="Genomic_DNA"/>
</dbReference>
<keyword evidence="10" id="KW-1185">Reference proteome</keyword>
<dbReference type="GO" id="GO:0004558">
    <property type="term" value="F:alpha-1,4-glucosidase activity"/>
    <property type="evidence" value="ECO:0007669"/>
    <property type="project" value="TreeGrafter"/>
</dbReference>
<dbReference type="Gene3D" id="3.20.20.80">
    <property type="entry name" value="Glycosidases"/>
    <property type="match status" value="1"/>
</dbReference>
<dbReference type="InterPro" id="IPR017853">
    <property type="entry name" value="GH"/>
</dbReference>
<protein>
    <submittedName>
        <fullName evidence="11">P-type domain-containing protein</fullName>
    </submittedName>
</protein>
<dbReference type="SUPFAM" id="SSF74650">
    <property type="entry name" value="Galactose mutarotase-like"/>
    <property type="match status" value="1"/>
</dbReference>
<dbReference type="WBParaSite" id="NBR_0001009701-mRNA-1">
    <property type="protein sequence ID" value="NBR_0001009701-mRNA-1"/>
    <property type="gene ID" value="NBR_0001009701"/>
</dbReference>
<keyword evidence="7" id="KW-0326">Glycosidase</keyword>
<dbReference type="InterPro" id="IPR000519">
    <property type="entry name" value="P_trefoil_dom"/>
</dbReference>
<dbReference type="Pfam" id="PF00088">
    <property type="entry name" value="Trefoil"/>
    <property type="match status" value="1"/>
</dbReference>
<evidence type="ECO:0000259" key="8">
    <source>
        <dbReference type="PROSITE" id="PS51448"/>
    </source>
</evidence>
<keyword evidence="5" id="KW-0325">Glycoprotein</keyword>
<keyword evidence="4" id="KW-1015">Disulfide bond</keyword>
<dbReference type="PANTHER" id="PTHR22762">
    <property type="entry name" value="ALPHA-GLUCOSIDASE"/>
    <property type="match status" value="1"/>
</dbReference>
<dbReference type="InterPro" id="IPR044913">
    <property type="entry name" value="P_trefoil_dom_sf"/>
</dbReference>
<dbReference type="InterPro" id="IPR000322">
    <property type="entry name" value="Glyco_hydro_31_TIM"/>
</dbReference>
<comment type="similarity">
    <text evidence="2 7">Belongs to the glycosyl hydrolase 31 family.</text>
</comment>
<dbReference type="CDD" id="cd00111">
    <property type="entry name" value="Trefoil"/>
    <property type="match status" value="1"/>
</dbReference>
<evidence type="ECO:0000256" key="1">
    <source>
        <dbReference type="ARBA" id="ARBA00004370"/>
    </source>
</evidence>
<sequence>MDCHPEAGASQDNCEARDCIWSPPPDQQVLQKATPWCYMKPGIGYISGPSTGSITYGPIADVNQKLVYFRVAIWFISTQVITLQKNSGPRNPWGDDIAQIHYKTQTFGKTANVKLFVGGRYEPPVDLPLNPSVQSGQTDNVFYFVVKRKSTGRRLFDTSIGGLIFSDKFLQLATYLPSDTMYGWGENGHQTIKHDFSNYTTWGMLARDEPPNYSFVDTKNLYVTTAPGPALIYRTIGGNLDLYFFPGPTPEEVVQQYLALIGTPLLPSYWSLGYQLSRYGYKDLADMVSIINRNIEAGIPLETNWSALGDFVKELHSKNMRNILIFDPAIEVDYDSFRRGMAAASYLKSGARFIEWERPDQDLYPMAKDTKIMLGVVWPDRHVAFPDFLDPTNVTTNWWIQEFVDFQKQVDKSIILFIERVDQLQSADRRRFAYRDSLLILIDTPWYYNSADHPNDAPLMCPTGTTDAEWDMPAYKTHAVYNFGQNLYGWSESRATRLAQHAATGKRGAVISRSTFPSSGRYAGHWLGDNSATWNDLRAATNEELCLRWQQMGAFHPFMRNHNTIGATPQDPARWPSVTKATIKANLFRYYYLPYLYSLHFAAAMNGGTVVRPVFFEFPTDVETQNLGHQFMWGSAVLIAPVVDQDDWYSLFDYNYGQWFAHGYQEFPAPWTSLIPVFVRVRNAAEGFLFWDDGETIVDSFTTYNYFQWSFRYQSDDEAAFLSINTIRNATLTVPTLDVIEIFNYHYNPDFTSFTLNGQKINVNVQTSYYNPFKKILYISTKNFLDLTVNGIRNLSWKHADVSEKRRIRNDLI</sequence>
<comment type="caution">
    <text evidence="6">Lacks conserved residue(s) required for the propagation of feature annotation.</text>
</comment>
<reference evidence="9 10" key="2">
    <citation type="submission" date="2018-11" db="EMBL/GenBank/DDBJ databases">
        <authorList>
            <consortium name="Pathogen Informatics"/>
        </authorList>
    </citation>
    <scope>NUCLEOTIDE SEQUENCE [LARGE SCALE GENOMIC DNA]</scope>
</reference>
<dbReference type="SUPFAM" id="SSF51445">
    <property type="entry name" value="(Trans)glycosidases"/>
    <property type="match status" value="1"/>
</dbReference>
<accession>A0A158QZG6</accession>
<comment type="subcellular location">
    <subcellularLocation>
        <location evidence="1">Membrane</location>
    </subcellularLocation>
</comment>
<dbReference type="InterPro" id="IPR013780">
    <property type="entry name" value="Glyco_hydro_b"/>
</dbReference>
<proteinExistence type="inferred from homology"/>
<evidence type="ECO:0000256" key="3">
    <source>
        <dbReference type="ARBA" id="ARBA00023136"/>
    </source>
</evidence>
<evidence type="ECO:0000313" key="10">
    <source>
        <dbReference type="Proteomes" id="UP000271162"/>
    </source>
</evidence>
<dbReference type="GO" id="GO:0016020">
    <property type="term" value="C:membrane"/>
    <property type="evidence" value="ECO:0007669"/>
    <property type="project" value="UniProtKB-SubCell"/>
</dbReference>
<dbReference type="Pfam" id="PF21365">
    <property type="entry name" value="Glyco_hydro_31_3rd"/>
    <property type="match status" value="1"/>
</dbReference>
<organism evidence="11">
    <name type="scientific">Nippostrongylus brasiliensis</name>
    <name type="common">Rat hookworm</name>
    <dbReference type="NCBI Taxonomy" id="27835"/>
    <lineage>
        <taxon>Eukaryota</taxon>
        <taxon>Metazoa</taxon>
        <taxon>Ecdysozoa</taxon>
        <taxon>Nematoda</taxon>
        <taxon>Chromadorea</taxon>
        <taxon>Rhabditida</taxon>
        <taxon>Rhabditina</taxon>
        <taxon>Rhabditomorpha</taxon>
        <taxon>Strongyloidea</taxon>
        <taxon>Heligmosomidae</taxon>
        <taxon>Nippostrongylus</taxon>
    </lineage>
</organism>
<dbReference type="STRING" id="27835.A0A158QZG6"/>
<dbReference type="GO" id="GO:0005975">
    <property type="term" value="P:carbohydrate metabolic process"/>
    <property type="evidence" value="ECO:0007669"/>
    <property type="project" value="InterPro"/>
</dbReference>
<name>A0A158QZG6_NIPBR</name>
<gene>
    <name evidence="9" type="ORF">NBR_LOCUS10098</name>
</gene>
<keyword evidence="3" id="KW-0472">Membrane</keyword>
<dbReference type="AlphaFoldDB" id="A0A158QZG6"/>
<dbReference type="Gene3D" id="2.60.40.1180">
    <property type="entry name" value="Golgi alpha-mannosidase II"/>
    <property type="match status" value="2"/>
</dbReference>
<evidence type="ECO:0000313" key="11">
    <source>
        <dbReference type="WBParaSite" id="NBR_0001009701-mRNA-1"/>
    </source>
</evidence>
<dbReference type="OMA" id="SANIGYN"/>
<dbReference type="Gene3D" id="2.60.40.1760">
    <property type="entry name" value="glycosyl hydrolase (family 31)"/>
    <property type="match status" value="2"/>
</dbReference>
<evidence type="ECO:0000313" key="9">
    <source>
        <dbReference type="EMBL" id="VDL73687.1"/>
    </source>
</evidence>
<dbReference type="SUPFAM" id="SSF57492">
    <property type="entry name" value="Trefoil"/>
    <property type="match status" value="1"/>
</dbReference>
<dbReference type="InterPro" id="IPR011013">
    <property type="entry name" value="Gal_mutarotase_sf_dom"/>
</dbReference>
<evidence type="ECO:0000256" key="2">
    <source>
        <dbReference type="ARBA" id="ARBA00007806"/>
    </source>
</evidence>
<feature type="domain" description="P-type" evidence="8">
    <location>
        <begin position="1"/>
        <end position="41"/>
    </location>
</feature>
<dbReference type="GO" id="GO:0030246">
    <property type="term" value="F:carbohydrate binding"/>
    <property type="evidence" value="ECO:0007669"/>
    <property type="project" value="InterPro"/>
</dbReference>
<dbReference type="PROSITE" id="PS51448">
    <property type="entry name" value="P_TREFOIL_2"/>
    <property type="match status" value="1"/>
</dbReference>
<reference evidence="11" key="1">
    <citation type="submission" date="2016-04" db="UniProtKB">
        <authorList>
            <consortium name="WormBaseParasite"/>
        </authorList>
    </citation>
    <scope>IDENTIFICATION</scope>
</reference>